<reference evidence="6 7" key="1">
    <citation type="submission" date="2020-07" db="EMBL/GenBank/DDBJ databases">
        <authorList>
            <person name="Feng X."/>
        </authorList>
    </citation>
    <scope>NUCLEOTIDE SEQUENCE [LARGE SCALE GENOMIC DNA]</scope>
    <source>
        <strain evidence="6 7">JCM14086</strain>
    </source>
</reference>
<dbReference type="RefSeq" id="WP_185694936.1">
    <property type="nucleotide sequence ID" value="NZ_JACHVA010000143.1"/>
</dbReference>
<dbReference type="GO" id="GO:0051539">
    <property type="term" value="F:4 iron, 4 sulfur cluster binding"/>
    <property type="evidence" value="ECO:0007669"/>
    <property type="project" value="UniProtKB-KW"/>
</dbReference>
<dbReference type="InterPro" id="IPR039650">
    <property type="entry name" value="HdrA-like"/>
</dbReference>
<organism evidence="6 7">
    <name type="scientific">Puniceicoccus vermicola</name>
    <dbReference type="NCBI Taxonomy" id="388746"/>
    <lineage>
        <taxon>Bacteria</taxon>
        <taxon>Pseudomonadati</taxon>
        <taxon>Verrucomicrobiota</taxon>
        <taxon>Opitutia</taxon>
        <taxon>Puniceicoccales</taxon>
        <taxon>Puniceicoccaceae</taxon>
        <taxon>Puniceicoccus</taxon>
    </lineage>
</organism>
<accession>A0A7X1E6P8</accession>
<evidence type="ECO:0000256" key="4">
    <source>
        <dbReference type="ARBA" id="ARBA00023004"/>
    </source>
</evidence>
<keyword evidence="1" id="KW-0004">4Fe-4S</keyword>
<keyword evidence="5" id="KW-0411">Iron-sulfur</keyword>
<keyword evidence="4" id="KW-0408">Iron</keyword>
<evidence type="ECO:0000256" key="2">
    <source>
        <dbReference type="ARBA" id="ARBA00022723"/>
    </source>
</evidence>
<dbReference type="PANTHER" id="PTHR43498">
    <property type="entry name" value="FERREDOXIN:COB-COM HETERODISULFIDE REDUCTASE SUBUNIT A"/>
    <property type="match status" value="1"/>
</dbReference>
<dbReference type="GO" id="GO:0016491">
    <property type="term" value="F:oxidoreductase activity"/>
    <property type="evidence" value="ECO:0007669"/>
    <property type="project" value="UniProtKB-KW"/>
</dbReference>
<dbReference type="AlphaFoldDB" id="A0A7X1E6P8"/>
<dbReference type="EMBL" id="JACHVA010000143">
    <property type="protein sequence ID" value="MBC2604323.1"/>
    <property type="molecule type" value="Genomic_DNA"/>
</dbReference>
<keyword evidence="3" id="KW-0560">Oxidoreductase</keyword>
<proteinExistence type="predicted"/>
<dbReference type="SUPFAM" id="SSF51905">
    <property type="entry name" value="FAD/NAD(P)-binding domain"/>
    <property type="match status" value="2"/>
</dbReference>
<comment type="caution">
    <text evidence="6">The sequence shown here is derived from an EMBL/GenBank/DDBJ whole genome shotgun (WGS) entry which is preliminary data.</text>
</comment>
<sequence length="956" mass="103458">MIQVPSLPASEIPVVADVDVLIVGGTSQAVAFALKLKSEGQSVFLLAPRSYLGEDICGAYRFWPEGPREDPLAKEVFGEGPTPPTPMHVKLTLEQSLVNKKIPFLLNSYSAGVLWSESGRVAGAVIANRSGHQAVRANVVVDATMEAMLLRQAGCDAVWKPQGKDRIDFVTLCEGEGEAAASERLLEELPGYADSDFQISARRYEVEVDYGDGSPEACGRALSEVVERCWVQSEYRHQTLLTPRHSKPETFPVLRDLWVEEGLLSLSESGQVSQGKESVFANPLTGMAVAADLAKELSQLRVEPVGDERIVASCAGSKPLERGVVSTLRDALRPGASAKDTVAWNPEELPVLGKFDVVVAGGGTGGAPAAIAAGRAGASTLVIEATSGLGGVGTMGQISRYWCGNRVGFTSEIDRGVKNLEWKEELQQDPEGWSVAAKCSWYHRNGVEAGCIYWFNTACVGTIVDGDRVVGLIVAGPYGYGVVSVGCVVDSTGCSDIPAAAGAPTAVIGKEHVAVQGTGLAGVRPGRDYHNSDHSFSDDTDVVDATSFFVSSKLKFRGDFDCGELVDSRERRQIIGDFRMTPVDVLFGRRFPDTVCVATSNFDSHGFTVDPVFMIIPPDKKEALWADIPLGCMLPKGLDGVLVTGLGMSAHRDTLPVIRMQADVQNQGYAAGQIAARSAMEGVPVREVDLKDVQKHLIDIGNLPERVLADEDNFPVTDAVLEKAVNEDWDNLAGVSLMLHEGERSLPFVRDAYRSVQTNDSSRSLRYAQILAMLGDDSGERELTEEISKRDWDAGWQFQGMHQFGMNMSELDSLLVCLGSVGGEDAWDCLLEKIETLPEDAEFSHIRALAMACESLYPRHPNSKASSALAEVLERPNYRGYAHKDQQSAQDALSEDINENQVRNLALRELHLARAVYRCGDLGGLGKEILEEYRGDFRGHFARHASAVLASDRVLS</sequence>
<evidence type="ECO:0000256" key="3">
    <source>
        <dbReference type="ARBA" id="ARBA00023002"/>
    </source>
</evidence>
<dbReference type="PRINTS" id="PR00411">
    <property type="entry name" value="PNDRDTASEI"/>
</dbReference>
<dbReference type="Pfam" id="PF12831">
    <property type="entry name" value="FAD_oxidored"/>
    <property type="match status" value="3"/>
</dbReference>
<protein>
    <submittedName>
        <fullName evidence="6">FAD-dependent oxidoreductase</fullName>
    </submittedName>
</protein>
<dbReference type="InterPro" id="IPR036188">
    <property type="entry name" value="FAD/NAD-bd_sf"/>
</dbReference>
<evidence type="ECO:0000313" key="6">
    <source>
        <dbReference type="EMBL" id="MBC2604323.1"/>
    </source>
</evidence>
<gene>
    <name evidence="6" type="ORF">H5P30_21295</name>
</gene>
<dbReference type="GO" id="GO:0046872">
    <property type="term" value="F:metal ion binding"/>
    <property type="evidence" value="ECO:0007669"/>
    <property type="project" value="UniProtKB-KW"/>
</dbReference>
<evidence type="ECO:0000256" key="5">
    <source>
        <dbReference type="ARBA" id="ARBA00023014"/>
    </source>
</evidence>
<keyword evidence="7" id="KW-1185">Reference proteome</keyword>
<dbReference type="Proteomes" id="UP000525652">
    <property type="component" value="Unassembled WGS sequence"/>
</dbReference>
<name>A0A7X1E6P8_9BACT</name>
<dbReference type="Gene3D" id="3.50.50.60">
    <property type="entry name" value="FAD/NAD(P)-binding domain"/>
    <property type="match status" value="1"/>
</dbReference>
<dbReference type="PANTHER" id="PTHR43498:SF1">
    <property type="entry name" value="COB--COM HETERODISULFIDE REDUCTASE IRON-SULFUR SUBUNIT A"/>
    <property type="match status" value="1"/>
</dbReference>
<evidence type="ECO:0000256" key="1">
    <source>
        <dbReference type="ARBA" id="ARBA00022485"/>
    </source>
</evidence>
<evidence type="ECO:0000313" key="7">
    <source>
        <dbReference type="Proteomes" id="UP000525652"/>
    </source>
</evidence>
<keyword evidence="2" id="KW-0479">Metal-binding</keyword>